<feature type="transmembrane region" description="Helical" evidence="2">
    <location>
        <begin position="6"/>
        <end position="24"/>
    </location>
</feature>
<dbReference type="Proteomes" id="UP000323380">
    <property type="component" value="Unassembled WGS sequence"/>
</dbReference>
<dbReference type="RefSeq" id="WP_083981472.1">
    <property type="nucleotide sequence ID" value="NZ_VSFG01000002.1"/>
</dbReference>
<feature type="transmembrane region" description="Helical" evidence="2">
    <location>
        <begin position="174"/>
        <end position="195"/>
    </location>
</feature>
<dbReference type="AlphaFoldDB" id="A0A5D0NRA3"/>
<keyword evidence="2" id="KW-1133">Transmembrane helix</keyword>
<dbReference type="CDD" id="cd00077">
    <property type="entry name" value="HDc"/>
    <property type="match status" value="1"/>
</dbReference>
<gene>
    <name evidence="4" type="ORF">FXF69_16550</name>
</gene>
<proteinExistence type="predicted"/>
<feature type="region of interest" description="Disordered" evidence="1">
    <location>
        <begin position="412"/>
        <end position="470"/>
    </location>
</feature>
<dbReference type="Gene3D" id="1.10.3210.10">
    <property type="entry name" value="Hypothetical protein af1432"/>
    <property type="match status" value="1"/>
</dbReference>
<dbReference type="STRING" id="1220554.GCA_001552135_06938"/>
<dbReference type="PROSITE" id="PS51832">
    <property type="entry name" value="HD_GYP"/>
    <property type="match status" value="1"/>
</dbReference>
<evidence type="ECO:0000259" key="3">
    <source>
        <dbReference type="PROSITE" id="PS51832"/>
    </source>
</evidence>
<dbReference type="InterPro" id="IPR003607">
    <property type="entry name" value="HD/PDEase_dom"/>
</dbReference>
<dbReference type="Pfam" id="PF13487">
    <property type="entry name" value="HD_5"/>
    <property type="match status" value="1"/>
</dbReference>
<protein>
    <submittedName>
        <fullName evidence="4">HD-GYP domain-containing protein</fullName>
    </submittedName>
</protein>
<organism evidence="4 5">
    <name type="scientific">Actinomadura chibensis</name>
    <dbReference type="NCBI Taxonomy" id="392828"/>
    <lineage>
        <taxon>Bacteria</taxon>
        <taxon>Bacillati</taxon>
        <taxon>Actinomycetota</taxon>
        <taxon>Actinomycetes</taxon>
        <taxon>Streptosporangiales</taxon>
        <taxon>Thermomonosporaceae</taxon>
        <taxon>Actinomadura</taxon>
    </lineage>
</organism>
<dbReference type="SUPFAM" id="SSF109604">
    <property type="entry name" value="HD-domain/PDEase-like"/>
    <property type="match status" value="1"/>
</dbReference>
<dbReference type="PANTHER" id="PTHR45228">
    <property type="entry name" value="CYCLIC DI-GMP PHOSPHODIESTERASE TM_0186-RELATED"/>
    <property type="match status" value="1"/>
</dbReference>
<dbReference type="SMART" id="SM00471">
    <property type="entry name" value="HDc"/>
    <property type="match status" value="1"/>
</dbReference>
<comment type="caution">
    <text evidence="4">The sequence shown here is derived from an EMBL/GenBank/DDBJ whole genome shotgun (WGS) entry which is preliminary data.</text>
</comment>
<feature type="transmembrane region" description="Helical" evidence="2">
    <location>
        <begin position="140"/>
        <end position="162"/>
    </location>
</feature>
<keyword evidence="2" id="KW-0812">Transmembrane</keyword>
<keyword evidence="2" id="KW-0472">Membrane</keyword>
<evidence type="ECO:0000256" key="2">
    <source>
        <dbReference type="SAM" id="Phobius"/>
    </source>
</evidence>
<feature type="transmembrane region" description="Helical" evidence="2">
    <location>
        <begin position="63"/>
        <end position="88"/>
    </location>
</feature>
<feature type="transmembrane region" description="Helical" evidence="2">
    <location>
        <begin position="31"/>
        <end position="51"/>
    </location>
</feature>
<evidence type="ECO:0000256" key="1">
    <source>
        <dbReference type="SAM" id="MobiDB-lite"/>
    </source>
</evidence>
<evidence type="ECO:0000313" key="4">
    <source>
        <dbReference type="EMBL" id="TYB46795.1"/>
    </source>
</evidence>
<dbReference type="InterPro" id="IPR052020">
    <property type="entry name" value="Cyclic_di-GMP/3'3'-cGAMP_PDE"/>
</dbReference>
<evidence type="ECO:0000313" key="5">
    <source>
        <dbReference type="Proteomes" id="UP000323380"/>
    </source>
</evidence>
<name>A0A5D0NRA3_9ACTN</name>
<sequence>MRGLPLAAWAYVCGVVALAAALIATSSFAEIDWFVLAVLAVLFLVCDSAPARLNLARARVSMSFAASLASVVLLGPAGAALLGFCAVVTGQRFFAPVKRLFNGAQLALSGFVAGTVFDLLGGDGFDAEQPRWVEGVIGPFLGALVTFVVVNLTLMAGVLLLSRQAAPRELLHESGQLAFGCLGYGMVGLLIAGLWPGVGPFAAVLVLLPLFIARWAMDQAYAQQQAHAATLAALCQAVETKDYYTRGHSERVSRGSVMIAQEIGMRADRVEAIRYAGMLHDVGKLGVPTKVLQKNGPMTEEEFAAIQLHPMRGLEIVREIGFLDEALAGIMHHHEKMDGRGYPMGLAGDEIPEFARVIAVADAFDSMTSTRSYRPARSVDEAVAELRRCMGDHFDPVMVEAFLRALERDPWVPPDPVVLPDDDVVETTQQDHDDPSAPLRVAGDPAGDRAGDRAGGPAGDGVRPGDGARR</sequence>
<dbReference type="PANTHER" id="PTHR45228:SF4">
    <property type="entry name" value="LIPOPROTEIN"/>
    <property type="match status" value="1"/>
</dbReference>
<reference evidence="4 5" key="1">
    <citation type="submission" date="2019-08" db="EMBL/GenBank/DDBJ databases">
        <title>Actinomadura sp. nov. CYP1-5 isolated from mountain soil.</title>
        <authorList>
            <person name="Songsumanus A."/>
            <person name="Kuncharoen N."/>
            <person name="Kudo T."/>
            <person name="Yuki M."/>
            <person name="Igarashi Y."/>
            <person name="Tanasupawat S."/>
        </authorList>
    </citation>
    <scope>NUCLEOTIDE SEQUENCE [LARGE SCALE GENOMIC DNA]</scope>
    <source>
        <strain evidence="4 5">JCM 14158</strain>
    </source>
</reference>
<dbReference type="InterPro" id="IPR037522">
    <property type="entry name" value="HD_GYP_dom"/>
</dbReference>
<feature type="compositionally biased region" description="Gly residues" evidence="1">
    <location>
        <begin position="453"/>
        <end position="464"/>
    </location>
</feature>
<keyword evidence="5" id="KW-1185">Reference proteome</keyword>
<feature type="domain" description="HD-GYP" evidence="3">
    <location>
        <begin position="223"/>
        <end position="418"/>
    </location>
</feature>
<accession>A0A5D0NRA3</accession>
<dbReference type="EMBL" id="VSFG01000002">
    <property type="protein sequence ID" value="TYB46795.1"/>
    <property type="molecule type" value="Genomic_DNA"/>
</dbReference>